<reference evidence="1 2" key="1">
    <citation type="submission" date="2023-01" db="EMBL/GenBank/DDBJ databases">
        <authorList>
            <person name="Kreplak J."/>
        </authorList>
    </citation>
    <scope>NUCLEOTIDE SEQUENCE [LARGE SCALE GENOMIC DNA]</scope>
</reference>
<proteinExistence type="predicted"/>
<protein>
    <recommendedName>
        <fullName evidence="3">Reverse transcriptase domain-containing protein</fullName>
    </recommendedName>
</protein>
<organism evidence="1 2">
    <name type="scientific">Vicia faba</name>
    <name type="common">Broad bean</name>
    <name type="synonym">Faba vulgaris</name>
    <dbReference type="NCBI Taxonomy" id="3906"/>
    <lineage>
        <taxon>Eukaryota</taxon>
        <taxon>Viridiplantae</taxon>
        <taxon>Streptophyta</taxon>
        <taxon>Embryophyta</taxon>
        <taxon>Tracheophyta</taxon>
        <taxon>Spermatophyta</taxon>
        <taxon>Magnoliopsida</taxon>
        <taxon>eudicotyledons</taxon>
        <taxon>Gunneridae</taxon>
        <taxon>Pentapetalae</taxon>
        <taxon>rosids</taxon>
        <taxon>fabids</taxon>
        <taxon>Fabales</taxon>
        <taxon>Fabaceae</taxon>
        <taxon>Papilionoideae</taxon>
        <taxon>50 kb inversion clade</taxon>
        <taxon>NPAAA clade</taxon>
        <taxon>Hologalegina</taxon>
        <taxon>IRL clade</taxon>
        <taxon>Fabeae</taxon>
        <taxon>Vicia</taxon>
    </lineage>
</organism>
<dbReference type="AlphaFoldDB" id="A0AAV0ZDS9"/>
<evidence type="ECO:0008006" key="3">
    <source>
        <dbReference type="Google" id="ProtNLM"/>
    </source>
</evidence>
<keyword evidence="2" id="KW-1185">Reference proteome</keyword>
<evidence type="ECO:0000313" key="2">
    <source>
        <dbReference type="Proteomes" id="UP001157006"/>
    </source>
</evidence>
<name>A0AAV0ZDS9_VICFA</name>
<gene>
    <name evidence="1" type="ORF">VFH_I190000</name>
</gene>
<dbReference type="EMBL" id="OX451735">
    <property type="protein sequence ID" value="CAI8595413.1"/>
    <property type="molecule type" value="Genomic_DNA"/>
</dbReference>
<sequence length="392" mass="43729">MGVNLFHDPWPQCVTCVAENIMSRDLKISAEIYIETLRGWVEEIKENPNPLKYLIREHLIGNERRSGGTCGTTYWITPVRHEAADAESAPMPLAMPCLVPRHGGALAGPGVPVKGASAYPGVIITTCTSHLGTAERVTRRVLCGFFKLSGFFAFVSVRGLPFPSYLLYADDILLFCAASISNAKEILKILKDYAEILGQFHNPDKTSRRSSLALDSLIGISFIVYNIMICPYPRGEDASTKCSKLCPAIALSGKVTCEVAEGSRDGLVIIIFNWRYGPRSIFSTWRKIPDWSIRWRCGRRSQIASYIRLPLQVRMSRLSRFLLSFAWIVFLRRHGHIRIAATFKLLTLSRVRFLPAHSKSPTELSPSSSGFELPGAFPGPSSRLVSRVRINR</sequence>
<dbReference type="Proteomes" id="UP001157006">
    <property type="component" value="Chromosome 1S"/>
</dbReference>
<accession>A0AAV0ZDS9</accession>
<evidence type="ECO:0000313" key="1">
    <source>
        <dbReference type="EMBL" id="CAI8595413.1"/>
    </source>
</evidence>